<dbReference type="EMBL" id="PXWG01000002">
    <property type="protein sequence ID" value="PSJ30455.1"/>
    <property type="molecule type" value="Genomic_DNA"/>
</dbReference>
<feature type="active site" description="Proton acceptor" evidence="6">
    <location>
        <position position="72"/>
    </location>
</feature>
<dbReference type="SUPFAM" id="SSF75005">
    <property type="entry name" value="Arabinanase/levansucrase/invertase"/>
    <property type="match status" value="1"/>
</dbReference>
<reference evidence="8 9" key="1">
    <citation type="submission" date="2018-03" db="EMBL/GenBank/DDBJ databases">
        <title>Chitinolytic properties of Streptosporangium nondiastaticum TBG75A20.</title>
        <authorList>
            <person name="Gayathri V."/>
            <person name="Shiburaj S."/>
        </authorList>
    </citation>
    <scope>NUCLEOTIDE SEQUENCE [LARGE SCALE GENOMIC DNA]</scope>
    <source>
        <strain evidence="8 9">TBG75A20</strain>
    </source>
</reference>
<dbReference type="Gene3D" id="2.115.10.20">
    <property type="entry name" value="Glycosyl hydrolase domain, family 43"/>
    <property type="match status" value="1"/>
</dbReference>
<evidence type="ECO:0000256" key="2">
    <source>
        <dbReference type="ARBA" id="ARBA00009865"/>
    </source>
</evidence>
<dbReference type="GO" id="GO:0005975">
    <property type="term" value="P:carbohydrate metabolic process"/>
    <property type="evidence" value="ECO:0007669"/>
    <property type="project" value="InterPro"/>
</dbReference>
<dbReference type="PIRSF" id="PIRSF026534">
    <property type="entry name" value="Endo_alpha-L-arabinosidase"/>
    <property type="match status" value="1"/>
</dbReference>
<evidence type="ECO:0000313" key="8">
    <source>
        <dbReference type="EMBL" id="PSJ30455.1"/>
    </source>
</evidence>
<name>A0A9X7JVB8_9ACTN</name>
<gene>
    <name evidence="8" type="ORF">B7P34_02490</name>
</gene>
<dbReference type="GO" id="GO:0046558">
    <property type="term" value="F:arabinan endo-1,5-alpha-L-arabinosidase activity"/>
    <property type="evidence" value="ECO:0007669"/>
    <property type="project" value="InterPro"/>
</dbReference>
<dbReference type="OrthoDB" id="9801455at2"/>
<dbReference type="InterPro" id="IPR023296">
    <property type="entry name" value="Glyco_hydro_beta-prop_sf"/>
</dbReference>
<evidence type="ECO:0000256" key="5">
    <source>
        <dbReference type="PIRNR" id="PIRNR026534"/>
    </source>
</evidence>
<dbReference type="CDD" id="cd08998">
    <property type="entry name" value="GH43_Arb43a-like"/>
    <property type="match status" value="1"/>
</dbReference>
<comment type="pathway">
    <text evidence="1 5">Glycan metabolism; L-arabinan degradation.</text>
</comment>
<organism evidence="8 9">
    <name type="scientific">Streptosporangium nondiastaticum</name>
    <dbReference type="NCBI Taxonomy" id="35764"/>
    <lineage>
        <taxon>Bacteria</taxon>
        <taxon>Bacillati</taxon>
        <taxon>Actinomycetota</taxon>
        <taxon>Actinomycetes</taxon>
        <taxon>Streptosporangiales</taxon>
        <taxon>Streptosporangiaceae</taxon>
        <taxon>Streptosporangium</taxon>
    </lineage>
</organism>
<comment type="similarity">
    <text evidence="2 5">Belongs to the glycosyl hydrolase 43 family.</text>
</comment>
<sequence length="358" mass="39261">MNPVVIRRSVQRSRGSVITVFDTGNGRRVRVLVAVAALVMSLLAAAHGRPVAAAAPAWPLPGAVSGDTVVHDPSMVKLGSQYLVASTHNQVELRVSDDRVNFRRLGPAFGTVPAWWSRFNSSNDVWAPDVSFHNGKYWMYYSVSSFGSNNSGIGLATSATGQPGTWVDSGGPILTSPYPNYDFNAIDPNLLVDKNGKWWLSFGSFRLGIYMIALDPQTGKPSATDTRVRQLAQRLHVWPDPVEAPFVYYKDGYYYLFVSFDYCCKGVNSNYSIHVGRSTAPDGPYLDQAGLNMIGDGGSLLLGTHDSWVIGPGGQSVVHDDADNHDLLIYHYYDGRDNGTPKLGINYLGWNNGWPYVY</sequence>
<keyword evidence="9" id="KW-1185">Reference proteome</keyword>
<dbReference type="InterPro" id="IPR016840">
    <property type="entry name" value="Glyco_hydro_43_endo_a_Ara-ase"/>
</dbReference>
<feature type="site" description="Important for catalytic activity, responsible for pKa modulation of the active site Glu and correct orientation of both the proton donor and substrate" evidence="7">
    <location>
        <position position="187"/>
    </location>
</feature>
<evidence type="ECO:0000256" key="7">
    <source>
        <dbReference type="PIRSR" id="PIRSR606710-2"/>
    </source>
</evidence>
<dbReference type="PANTHER" id="PTHR43301:SF3">
    <property type="entry name" value="ARABINAN ENDO-1,5-ALPHA-L-ARABINOSIDASE A-RELATED"/>
    <property type="match status" value="1"/>
</dbReference>
<evidence type="ECO:0000256" key="1">
    <source>
        <dbReference type="ARBA" id="ARBA00004834"/>
    </source>
</evidence>
<keyword evidence="4 5" id="KW-0326">Glycosidase</keyword>
<proteinExistence type="inferred from homology"/>
<protein>
    <submittedName>
        <fullName evidence="8">Arabinan endo-1,5-alpha-L-arabinosidase</fullName>
    </submittedName>
</protein>
<feature type="active site" description="Proton donor" evidence="6">
    <location>
        <position position="243"/>
    </location>
</feature>
<dbReference type="InterPro" id="IPR050727">
    <property type="entry name" value="GH43_arabinanases"/>
</dbReference>
<dbReference type="AlphaFoldDB" id="A0A9X7JVB8"/>
<dbReference type="PANTHER" id="PTHR43301">
    <property type="entry name" value="ARABINAN ENDO-1,5-ALPHA-L-ARABINOSIDASE"/>
    <property type="match status" value="1"/>
</dbReference>
<evidence type="ECO:0000313" key="9">
    <source>
        <dbReference type="Proteomes" id="UP000242427"/>
    </source>
</evidence>
<dbReference type="InterPro" id="IPR006710">
    <property type="entry name" value="Glyco_hydro_43"/>
</dbReference>
<comment type="caution">
    <text evidence="8">The sequence shown here is derived from an EMBL/GenBank/DDBJ whole genome shotgun (WGS) entry which is preliminary data.</text>
</comment>
<evidence type="ECO:0000256" key="4">
    <source>
        <dbReference type="ARBA" id="ARBA00023295"/>
    </source>
</evidence>
<keyword evidence="3 5" id="KW-0378">Hydrolase</keyword>
<accession>A0A9X7JVB8</accession>
<evidence type="ECO:0000256" key="6">
    <source>
        <dbReference type="PIRSR" id="PIRSR026534-1"/>
    </source>
</evidence>
<dbReference type="Pfam" id="PF04616">
    <property type="entry name" value="Glyco_hydro_43"/>
    <property type="match status" value="1"/>
</dbReference>
<evidence type="ECO:0000256" key="3">
    <source>
        <dbReference type="ARBA" id="ARBA00022801"/>
    </source>
</evidence>
<dbReference type="Proteomes" id="UP000242427">
    <property type="component" value="Unassembled WGS sequence"/>
</dbReference>